<evidence type="ECO:0000256" key="18">
    <source>
        <dbReference type="SAM" id="SignalP"/>
    </source>
</evidence>
<evidence type="ECO:0000256" key="13">
    <source>
        <dbReference type="ARBA" id="ARBA00023237"/>
    </source>
</evidence>
<evidence type="ECO:0000256" key="10">
    <source>
        <dbReference type="ARBA" id="ARBA00023077"/>
    </source>
</evidence>
<evidence type="ECO:0000313" key="22">
    <source>
        <dbReference type="Proteomes" id="UP001165363"/>
    </source>
</evidence>
<accession>A0ABT0RLT5</accession>
<dbReference type="Gene3D" id="2.40.170.20">
    <property type="entry name" value="TonB-dependent receptor, beta-barrel domain"/>
    <property type="match status" value="1"/>
</dbReference>
<dbReference type="SUPFAM" id="SSF56935">
    <property type="entry name" value="Porins"/>
    <property type="match status" value="1"/>
</dbReference>
<organism evidence="21 22">
    <name type="scientific">Sphingomonas alba</name>
    <dbReference type="NCBI Taxonomy" id="2908208"/>
    <lineage>
        <taxon>Bacteria</taxon>
        <taxon>Pseudomonadati</taxon>
        <taxon>Pseudomonadota</taxon>
        <taxon>Alphaproteobacteria</taxon>
        <taxon>Sphingomonadales</taxon>
        <taxon>Sphingomonadaceae</taxon>
        <taxon>Sphingomonas</taxon>
    </lineage>
</organism>
<dbReference type="EMBL" id="JAMGBD010000001">
    <property type="protein sequence ID" value="MCL6683490.1"/>
    <property type="molecule type" value="Genomic_DNA"/>
</dbReference>
<dbReference type="InterPro" id="IPR010917">
    <property type="entry name" value="TonB_rcpt_CS"/>
</dbReference>
<evidence type="ECO:0000256" key="5">
    <source>
        <dbReference type="ARBA" id="ARBA00022496"/>
    </source>
</evidence>
<keyword evidence="22" id="KW-1185">Reference proteome</keyword>
<evidence type="ECO:0000256" key="3">
    <source>
        <dbReference type="ARBA" id="ARBA00022448"/>
    </source>
</evidence>
<evidence type="ECO:0000256" key="7">
    <source>
        <dbReference type="ARBA" id="ARBA00022729"/>
    </source>
</evidence>
<comment type="similarity">
    <text evidence="2 14 17">Belongs to the TonB-dependent receptor family.</text>
</comment>
<keyword evidence="3 14" id="KW-0813">Transport</keyword>
<dbReference type="Proteomes" id="UP001165363">
    <property type="component" value="Unassembled WGS sequence"/>
</dbReference>
<evidence type="ECO:0000256" key="2">
    <source>
        <dbReference type="ARBA" id="ARBA00009810"/>
    </source>
</evidence>
<evidence type="ECO:0000256" key="1">
    <source>
        <dbReference type="ARBA" id="ARBA00004571"/>
    </source>
</evidence>
<evidence type="ECO:0000256" key="17">
    <source>
        <dbReference type="RuleBase" id="RU003357"/>
    </source>
</evidence>
<dbReference type="InterPro" id="IPR039426">
    <property type="entry name" value="TonB-dep_rcpt-like"/>
</dbReference>
<evidence type="ECO:0000256" key="9">
    <source>
        <dbReference type="ARBA" id="ARBA00023065"/>
    </source>
</evidence>
<sequence>MRSVSVQLSAVSLLAFATPALAAEAAADSETLAATAAAAGAESITVTGQRAEYGAKSTSTATKTNTEVRNIPQALTVISEKQIEDQAIRSVGDLLTFVPGASPATGEGNRDTFTLRGNSSTADFFADGLRDDVQYFRDFYNVDRVEVLKGPNAMIFGRGGGGGIVNRVIKRPTFGSHREALVSTDNYGSVRFSGDADQLLGNNVAVRLTGMYEDGDSFRRHVDLERYGINPTLAFQAGEATRLDFGYEFFHDRRTADRGVPSKVGEPLEGFDRTFFGDPDQSYAKVDANIARFGAEHEIAPGLTIRNHTIFGDFNKFYQNIFPNGAVLAATSTLPERVKLGAYNNRNDRRNLLSETDLIWESRLGGVDQTLLLGFEVGRQKTRNHRLTGAVSGTGILPDGSVPLSDPTVDTITVFAPLPTDANNRTKASIGALYVQDQIRPTEWLEIVAGLRFDSFKLEVDDLRPAVDRSFSRRDELLSPRFGLVLKPGENLSIYASYSRSYLPQSGDQFSGLDINTSSLKPERFDNYELGAKWEPINGLLATAAIYRLDRTNTRVANPDGSGTFLLSGEQRSRGLELGLERSLSPRWQVSAGYAWQKAEVTEATTACASGDCNVPNVPRHSFSLWNRYDVSKSLGLGLGVVARSKSYASIGNSVTLPGYTRVDAAAYYKLLKGVEAQVNLENIFNVDYFPMTNGDNNIAPGAPRSIRAQLRFGF</sequence>
<comment type="subcellular location">
    <subcellularLocation>
        <location evidence="1 14">Cell outer membrane</location>
        <topology evidence="1 14">Multi-pass membrane protein</topology>
    </subcellularLocation>
</comment>
<dbReference type="InterPro" id="IPR036942">
    <property type="entry name" value="Beta-barrel_TonB_sf"/>
</dbReference>
<dbReference type="PROSITE" id="PS00430">
    <property type="entry name" value="TONB_DEPENDENT_REC_1"/>
    <property type="match status" value="1"/>
</dbReference>
<dbReference type="InterPro" id="IPR012910">
    <property type="entry name" value="Plug_dom"/>
</dbReference>
<feature type="signal peptide" evidence="18">
    <location>
        <begin position="1"/>
        <end position="22"/>
    </location>
</feature>
<keyword evidence="10 15" id="KW-0798">TonB box</keyword>
<feature type="domain" description="TonB-dependent receptor plug" evidence="20">
    <location>
        <begin position="68"/>
        <end position="164"/>
    </location>
</feature>
<evidence type="ECO:0000259" key="20">
    <source>
        <dbReference type="Pfam" id="PF07715"/>
    </source>
</evidence>
<reference evidence="21" key="1">
    <citation type="submission" date="2022-05" db="EMBL/GenBank/DDBJ databases">
        <authorList>
            <person name="Jo J.-H."/>
            <person name="Im W.-T."/>
        </authorList>
    </citation>
    <scope>NUCLEOTIDE SEQUENCE</scope>
    <source>
        <strain evidence="21">SE158</strain>
    </source>
</reference>
<feature type="short sequence motif" description="TonB box" evidence="15">
    <location>
        <begin position="43"/>
        <end position="49"/>
    </location>
</feature>
<dbReference type="CDD" id="cd01347">
    <property type="entry name" value="ligand_gated_channel"/>
    <property type="match status" value="1"/>
</dbReference>
<evidence type="ECO:0000256" key="12">
    <source>
        <dbReference type="ARBA" id="ARBA00023170"/>
    </source>
</evidence>
<keyword evidence="8" id="KW-0408">Iron</keyword>
<feature type="domain" description="TonB-dependent receptor-like beta-barrel" evidence="19">
    <location>
        <begin position="236"/>
        <end position="684"/>
    </location>
</feature>
<evidence type="ECO:0000256" key="6">
    <source>
        <dbReference type="ARBA" id="ARBA00022692"/>
    </source>
</evidence>
<feature type="short sequence motif" description="TonB C-terminal box" evidence="16">
    <location>
        <begin position="698"/>
        <end position="715"/>
    </location>
</feature>
<evidence type="ECO:0000256" key="8">
    <source>
        <dbReference type="ARBA" id="ARBA00023004"/>
    </source>
</evidence>
<evidence type="ECO:0000313" key="21">
    <source>
        <dbReference type="EMBL" id="MCL6683490.1"/>
    </source>
</evidence>
<dbReference type="InterPro" id="IPR037066">
    <property type="entry name" value="Plug_dom_sf"/>
</dbReference>
<dbReference type="Pfam" id="PF07715">
    <property type="entry name" value="Plug"/>
    <property type="match status" value="1"/>
</dbReference>
<proteinExistence type="inferred from homology"/>
<dbReference type="PROSITE" id="PS52016">
    <property type="entry name" value="TONB_DEPENDENT_REC_3"/>
    <property type="match status" value="1"/>
</dbReference>
<keyword evidence="12 21" id="KW-0675">Receptor</keyword>
<keyword evidence="6 14" id="KW-0812">Transmembrane</keyword>
<feature type="chain" id="PRO_5047410676" evidence="18">
    <location>
        <begin position="23"/>
        <end position="715"/>
    </location>
</feature>
<dbReference type="RefSeq" id="WP_249847429.1">
    <property type="nucleotide sequence ID" value="NZ_JAMGBD010000001.1"/>
</dbReference>
<evidence type="ECO:0000256" key="16">
    <source>
        <dbReference type="PROSITE-ProRule" id="PRU10144"/>
    </source>
</evidence>
<evidence type="ECO:0000259" key="19">
    <source>
        <dbReference type="Pfam" id="PF00593"/>
    </source>
</evidence>
<evidence type="ECO:0000256" key="15">
    <source>
        <dbReference type="PROSITE-ProRule" id="PRU10143"/>
    </source>
</evidence>
<dbReference type="PANTHER" id="PTHR32552">
    <property type="entry name" value="FERRICHROME IRON RECEPTOR-RELATED"/>
    <property type="match status" value="1"/>
</dbReference>
<dbReference type="InterPro" id="IPR010105">
    <property type="entry name" value="TonB_sidphr_rcpt"/>
</dbReference>
<dbReference type="Pfam" id="PF00593">
    <property type="entry name" value="TonB_dep_Rec_b-barrel"/>
    <property type="match status" value="1"/>
</dbReference>
<keyword evidence="4 14" id="KW-1134">Transmembrane beta strand</keyword>
<keyword evidence="13 14" id="KW-0998">Cell outer membrane</keyword>
<dbReference type="InterPro" id="IPR000531">
    <property type="entry name" value="Beta-barrel_TonB"/>
</dbReference>
<dbReference type="NCBIfam" id="TIGR01783">
    <property type="entry name" value="TonB-siderophor"/>
    <property type="match status" value="1"/>
</dbReference>
<dbReference type="PROSITE" id="PS01156">
    <property type="entry name" value="TONB_DEPENDENT_REC_2"/>
    <property type="match status" value="1"/>
</dbReference>
<keyword evidence="7 18" id="KW-0732">Signal</keyword>
<keyword evidence="11 14" id="KW-0472">Membrane</keyword>
<name>A0ABT0RLT5_9SPHN</name>
<dbReference type="PANTHER" id="PTHR32552:SF68">
    <property type="entry name" value="FERRICHROME OUTER MEMBRANE TRANSPORTER_PHAGE RECEPTOR"/>
    <property type="match status" value="1"/>
</dbReference>
<keyword evidence="5" id="KW-0410">Iron transport</keyword>
<dbReference type="InterPro" id="IPR010916">
    <property type="entry name" value="TonB_box_CS"/>
</dbReference>
<evidence type="ECO:0000256" key="11">
    <source>
        <dbReference type="ARBA" id="ARBA00023136"/>
    </source>
</evidence>
<evidence type="ECO:0000256" key="4">
    <source>
        <dbReference type="ARBA" id="ARBA00022452"/>
    </source>
</evidence>
<dbReference type="Gene3D" id="2.170.130.10">
    <property type="entry name" value="TonB-dependent receptor, plug domain"/>
    <property type="match status" value="1"/>
</dbReference>
<gene>
    <name evidence="21" type="ORF">LZ536_06185</name>
</gene>
<comment type="caution">
    <text evidence="21">The sequence shown here is derived from an EMBL/GenBank/DDBJ whole genome shotgun (WGS) entry which is preliminary data.</text>
</comment>
<protein>
    <submittedName>
        <fullName evidence="21">TonB-dependent siderophore receptor</fullName>
    </submittedName>
</protein>
<keyword evidence="9" id="KW-0406">Ion transport</keyword>
<evidence type="ECO:0000256" key="14">
    <source>
        <dbReference type="PROSITE-ProRule" id="PRU01360"/>
    </source>
</evidence>